<dbReference type="GO" id="GO:0016746">
    <property type="term" value="F:acyltransferase activity"/>
    <property type="evidence" value="ECO:0007669"/>
    <property type="project" value="UniProtKB-KW"/>
</dbReference>
<gene>
    <name evidence="5" type="ORF">ACH4GP_33175</name>
</gene>
<evidence type="ECO:0000256" key="2">
    <source>
        <dbReference type="ARBA" id="ARBA00023315"/>
    </source>
</evidence>
<evidence type="ECO:0000313" key="5">
    <source>
        <dbReference type="EMBL" id="MFH8589176.1"/>
    </source>
</evidence>
<evidence type="ECO:0000313" key="6">
    <source>
        <dbReference type="Proteomes" id="UP001610990"/>
    </source>
</evidence>
<comment type="caution">
    <text evidence="5">The sequence shown here is derived from an EMBL/GenBank/DDBJ whole genome shotgun (WGS) entry which is preliminary data.</text>
</comment>
<dbReference type="EMBL" id="JBIRGH010000030">
    <property type="protein sequence ID" value="MFH8589176.1"/>
    <property type="molecule type" value="Genomic_DNA"/>
</dbReference>
<dbReference type="PANTHER" id="PTHR43877">
    <property type="entry name" value="AMINOALKYLPHOSPHONATE N-ACETYLTRANSFERASE-RELATED-RELATED"/>
    <property type="match status" value="1"/>
</dbReference>
<keyword evidence="2 5" id="KW-0012">Acyltransferase</keyword>
<dbReference type="InterPro" id="IPR016181">
    <property type="entry name" value="Acyl_CoA_acyltransferase"/>
</dbReference>
<dbReference type="Gene3D" id="3.40.630.30">
    <property type="match status" value="1"/>
</dbReference>
<dbReference type="EC" id="2.3.-.-" evidence="5"/>
<evidence type="ECO:0000256" key="1">
    <source>
        <dbReference type="ARBA" id="ARBA00022679"/>
    </source>
</evidence>
<reference evidence="5 6" key="1">
    <citation type="submission" date="2024-10" db="EMBL/GenBank/DDBJ databases">
        <title>The Natural Products Discovery Center: Release of the First 8490 Sequenced Strains for Exploring Actinobacteria Biosynthetic Diversity.</title>
        <authorList>
            <person name="Kalkreuter E."/>
            <person name="Kautsar S.A."/>
            <person name="Yang D."/>
            <person name="Bader C.D."/>
            <person name="Teijaro C.N."/>
            <person name="Fluegel L."/>
            <person name="Davis C.M."/>
            <person name="Simpson J.R."/>
            <person name="Lauterbach L."/>
            <person name="Steele A.D."/>
            <person name="Gui C."/>
            <person name="Meng S."/>
            <person name="Li G."/>
            <person name="Viehrig K."/>
            <person name="Ye F."/>
            <person name="Su P."/>
            <person name="Kiefer A.F."/>
            <person name="Nichols A."/>
            <person name="Cepeda A.J."/>
            <person name="Yan W."/>
            <person name="Fan B."/>
            <person name="Jiang Y."/>
            <person name="Adhikari A."/>
            <person name="Zheng C.-J."/>
            <person name="Schuster L."/>
            <person name="Cowan T.M."/>
            <person name="Smanski M.J."/>
            <person name="Chevrette M.G."/>
            <person name="De Carvalho L.P.S."/>
            <person name="Shen B."/>
        </authorList>
    </citation>
    <scope>NUCLEOTIDE SEQUENCE [LARGE SCALE GENOMIC DNA]</scope>
    <source>
        <strain evidence="5 6">NPDC018013</strain>
    </source>
</reference>
<dbReference type="InterPro" id="IPR050832">
    <property type="entry name" value="Bact_Acetyltransf"/>
</dbReference>
<proteinExistence type="predicted"/>
<dbReference type="Proteomes" id="UP001610990">
    <property type="component" value="Unassembled WGS sequence"/>
</dbReference>
<dbReference type="SUPFAM" id="SSF55729">
    <property type="entry name" value="Acyl-CoA N-acyltransferases (Nat)"/>
    <property type="match status" value="1"/>
</dbReference>
<evidence type="ECO:0000259" key="4">
    <source>
        <dbReference type="PROSITE" id="PS51186"/>
    </source>
</evidence>
<keyword evidence="6" id="KW-1185">Reference proteome</keyword>
<protein>
    <submittedName>
        <fullName evidence="5">GNAT family N-acetyltransferase</fullName>
        <ecNumber evidence="5">2.3.-.-</ecNumber>
    </submittedName>
</protein>
<dbReference type="PROSITE" id="PS51186">
    <property type="entry name" value="GNAT"/>
    <property type="match status" value="1"/>
</dbReference>
<dbReference type="PANTHER" id="PTHR43877:SF2">
    <property type="entry name" value="AMINOALKYLPHOSPHONATE N-ACETYLTRANSFERASE-RELATED"/>
    <property type="match status" value="1"/>
</dbReference>
<feature type="region of interest" description="Disordered" evidence="3">
    <location>
        <begin position="173"/>
        <end position="201"/>
    </location>
</feature>
<dbReference type="Pfam" id="PF00583">
    <property type="entry name" value="Acetyltransf_1"/>
    <property type="match status" value="1"/>
</dbReference>
<evidence type="ECO:0000256" key="3">
    <source>
        <dbReference type="SAM" id="MobiDB-lite"/>
    </source>
</evidence>
<feature type="domain" description="N-acetyltransferase" evidence="4">
    <location>
        <begin position="25"/>
        <end position="171"/>
    </location>
</feature>
<dbReference type="InterPro" id="IPR000182">
    <property type="entry name" value="GNAT_dom"/>
</dbReference>
<organism evidence="5 6">
    <name type="scientific">Streptomyces celluloflavus</name>
    <dbReference type="NCBI Taxonomy" id="58344"/>
    <lineage>
        <taxon>Bacteria</taxon>
        <taxon>Bacillati</taxon>
        <taxon>Actinomycetota</taxon>
        <taxon>Actinomycetes</taxon>
        <taxon>Kitasatosporales</taxon>
        <taxon>Streptomycetaceae</taxon>
        <taxon>Streptomyces</taxon>
    </lineage>
</organism>
<sequence>MNAPAALPPPWTVSAEPFDSPEAWDLLREYYTEVADRYYELHEGRRSTAAEIEQGLAEYPSGHLAPPHGVLLVARYGGVAAGCAGVRLLDARTAELKQVFLRTARRGLGGASGLLAAAETAAAGMGAERIRLDTRLDLVEAVALYRRHGYQEIAPYHDDPYAEIFFEKRIAPESGSERGAETTVRAGSRTGQGTPGGERRG</sequence>
<dbReference type="RefSeq" id="WP_397676215.1">
    <property type="nucleotide sequence ID" value="NZ_JBIRFW010000013.1"/>
</dbReference>
<keyword evidence="1 5" id="KW-0808">Transferase</keyword>
<name>A0ABW7RM59_9ACTN</name>
<accession>A0ABW7RM59</accession>